<comment type="caution">
    <text evidence="1">The sequence shown here is derived from an EMBL/GenBank/DDBJ whole genome shotgun (WGS) entry which is preliminary data.</text>
</comment>
<evidence type="ECO:0000313" key="1">
    <source>
        <dbReference type="EMBL" id="TMW58458.1"/>
    </source>
</evidence>
<gene>
    <name evidence="1" type="ORF">Poli38472_010017</name>
</gene>
<reference evidence="1" key="1">
    <citation type="submission" date="2019-03" db="EMBL/GenBank/DDBJ databases">
        <title>Long read genome sequence of the mycoparasitic Pythium oligandrum ATCC 38472 isolated from sugarbeet rhizosphere.</title>
        <authorList>
            <person name="Gaulin E."/>
        </authorList>
    </citation>
    <scope>NUCLEOTIDE SEQUENCE</scope>
    <source>
        <strain evidence="1">ATCC 38472_TT</strain>
    </source>
</reference>
<name>A0A8K1C8P0_PYTOL</name>
<evidence type="ECO:0000313" key="2">
    <source>
        <dbReference type="Proteomes" id="UP000794436"/>
    </source>
</evidence>
<keyword evidence="2" id="KW-1185">Reference proteome</keyword>
<proteinExistence type="predicted"/>
<dbReference type="AlphaFoldDB" id="A0A8K1C8P0"/>
<dbReference type="InterPro" id="IPR025659">
    <property type="entry name" value="Tubby-like_C"/>
</dbReference>
<organism evidence="1 2">
    <name type="scientific">Pythium oligandrum</name>
    <name type="common">Mycoparasitic fungus</name>
    <dbReference type="NCBI Taxonomy" id="41045"/>
    <lineage>
        <taxon>Eukaryota</taxon>
        <taxon>Sar</taxon>
        <taxon>Stramenopiles</taxon>
        <taxon>Oomycota</taxon>
        <taxon>Peronosporomycetes</taxon>
        <taxon>Pythiales</taxon>
        <taxon>Pythiaceae</taxon>
        <taxon>Pythium</taxon>
    </lineage>
</organism>
<sequence length="350" mass="37971">MGPDATYVNQDLVSPVHPVVAIDKRLCHDRAISMLIPQDILHHPSNGAIYEVGKGEFGQHGVGKRGFGQNLDATGHNLAGTEQAQGDAHHQKKGGIIHNLVNKLTGHHDTQPGGIQQPASAQNEIRQNELTHDTTHGLGGHNTLGQNNKGQLLFDFASLGFEDKDDRVLKDSSGMPIVYLTEKNRVIMRNFAITRDADGHDKIFDVSRKHMSKSPVRAHFKDLASGHTARMGAAVLEEAHGITALLWLDVGDGTKEKLPVGRIHLPTGSRTDPNVTQATDNHHKVTDAVRHVQSHHKDHAEGFGKNYQLDLMPGVDSALAALVGIVTVACADHKRRHGDTDAPVTHNTTL</sequence>
<dbReference type="SUPFAM" id="SSF54518">
    <property type="entry name" value="Tubby C-terminal domain-like"/>
    <property type="match status" value="1"/>
</dbReference>
<dbReference type="Proteomes" id="UP000794436">
    <property type="component" value="Unassembled WGS sequence"/>
</dbReference>
<accession>A0A8K1C8P0</accession>
<protein>
    <submittedName>
        <fullName evidence="1">Uncharacterized protein</fullName>
    </submittedName>
</protein>
<dbReference type="InterPro" id="IPR038595">
    <property type="entry name" value="LOR_sf"/>
</dbReference>
<dbReference type="Gene3D" id="2.40.160.200">
    <property type="entry name" value="LURP1-related"/>
    <property type="match status" value="1"/>
</dbReference>
<dbReference type="EMBL" id="SPLM01000111">
    <property type="protein sequence ID" value="TMW58458.1"/>
    <property type="molecule type" value="Genomic_DNA"/>
</dbReference>